<accession>A0A1G2I188</accession>
<dbReference type="Proteomes" id="UP000176421">
    <property type="component" value="Unassembled WGS sequence"/>
</dbReference>
<organism evidence="1 2">
    <name type="scientific">Candidatus Staskawiczbacteria bacterium RIFCSPHIGHO2_02_FULL_34_9</name>
    <dbReference type="NCBI Taxonomy" id="1802206"/>
    <lineage>
        <taxon>Bacteria</taxon>
        <taxon>Candidatus Staskawicziibacteriota</taxon>
    </lineage>
</organism>
<dbReference type="AlphaFoldDB" id="A0A1G2I188"/>
<sequence length="84" mass="9943">MHIERKNYHLQALKNIFSSAKKYVVLVENWNRRDYIKEIQELMKVGDLSWSNVYFYTDSTKSALIISSEPLQKFSKVESNKELA</sequence>
<reference evidence="1 2" key="1">
    <citation type="journal article" date="2016" name="Nat. Commun.">
        <title>Thousands of microbial genomes shed light on interconnected biogeochemical processes in an aquifer system.</title>
        <authorList>
            <person name="Anantharaman K."/>
            <person name="Brown C.T."/>
            <person name="Hug L.A."/>
            <person name="Sharon I."/>
            <person name="Castelle C.J."/>
            <person name="Probst A.J."/>
            <person name="Thomas B.C."/>
            <person name="Singh A."/>
            <person name="Wilkins M.J."/>
            <person name="Karaoz U."/>
            <person name="Brodie E.L."/>
            <person name="Williams K.H."/>
            <person name="Hubbard S.S."/>
            <person name="Banfield J.F."/>
        </authorList>
    </citation>
    <scope>NUCLEOTIDE SEQUENCE [LARGE SCALE GENOMIC DNA]</scope>
</reference>
<gene>
    <name evidence="1" type="ORF">A3D35_02350</name>
</gene>
<name>A0A1G2I188_9BACT</name>
<proteinExistence type="predicted"/>
<evidence type="ECO:0000313" key="2">
    <source>
        <dbReference type="Proteomes" id="UP000176421"/>
    </source>
</evidence>
<comment type="caution">
    <text evidence="1">The sequence shown here is derived from an EMBL/GenBank/DDBJ whole genome shotgun (WGS) entry which is preliminary data.</text>
</comment>
<evidence type="ECO:0000313" key="1">
    <source>
        <dbReference type="EMBL" id="OGZ68556.1"/>
    </source>
</evidence>
<dbReference type="EMBL" id="MHOS01000021">
    <property type="protein sequence ID" value="OGZ68556.1"/>
    <property type="molecule type" value="Genomic_DNA"/>
</dbReference>
<protein>
    <submittedName>
        <fullName evidence="1">Uncharacterized protein</fullName>
    </submittedName>
</protein>